<accession>A0A6S6T4X7</accession>
<evidence type="ECO:0000313" key="1">
    <source>
        <dbReference type="EMBL" id="CAA6810520.1"/>
    </source>
</evidence>
<proteinExistence type="predicted"/>
<sequence>MLSGTTKTVQNPKPLKVVTDKDEKLGDQTTFNTQEAVDILNDSDKTVRDVGN</sequence>
<reference evidence="1" key="1">
    <citation type="submission" date="2020-01" db="EMBL/GenBank/DDBJ databases">
        <authorList>
            <person name="Meier V. D."/>
            <person name="Meier V D."/>
        </authorList>
    </citation>
    <scope>NUCLEOTIDE SEQUENCE</scope>
    <source>
        <strain evidence="1">HLG_WM_MAG_06</strain>
    </source>
</reference>
<organism evidence="1">
    <name type="scientific">uncultured Sulfurovum sp</name>
    <dbReference type="NCBI Taxonomy" id="269237"/>
    <lineage>
        <taxon>Bacteria</taxon>
        <taxon>Pseudomonadati</taxon>
        <taxon>Campylobacterota</taxon>
        <taxon>Epsilonproteobacteria</taxon>
        <taxon>Campylobacterales</taxon>
        <taxon>Sulfurovaceae</taxon>
        <taxon>Sulfurovum</taxon>
        <taxon>environmental samples</taxon>
    </lineage>
</organism>
<dbReference type="EMBL" id="CACVAP010000060">
    <property type="protein sequence ID" value="CAA6810520.1"/>
    <property type="molecule type" value="Genomic_DNA"/>
</dbReference>
<name>A0A6S6T4X7_9BACT</name>
<protein>
    <submittedName>
        <fullName evidence="1">Uncharacterized protein</fullName>
    </submittedName>
</protein>
<dbReference type="AlphaFoldDB" id="A0A6S6T4X7"/>
<gene>
    <name evidence="1" type="ORF">HELGO_WM18179</name>
</gene>